<keyword evidence="2" id="KW-0378">Hydrolase</keyword>
<dbReference type="PROSITE" id="PS51787">
    <property type="entry name" value="LON_N"/>
    <property type="match status" value="1"/>
</dbReference>
<evidence type="ECO:0000313" key="3">
    <source>
        <dbReference type="Proteomes" id="UP000654367"/>
    </source>
</evidence>
<evidence type="ECO:0000313" key="2">
    <source>
        <dbReference type="EMBL" id="GGP47025.1"/>
    </source>
</evidence>
<keyword evidence="2" id="KW-0645">Protease</keyword>
<dbReference type="GO" id="GO:0006508">
    <property type="term" value="P:proteolysis"/>
    <property type="evidence" value="ECO:0007669"/>
    <property type="project" value="UniProtKB-KW"/>
</dbReference>
<dbReference type="SMART" id="SM00464">
    <property type="entry name" value="LON"/>
    <property type="match status" value="1"/>
</dbReference>
<proteinExistence type="predicted"/>
<reference evidence="3" key="1">
    <citation type="journal article" date="2019" name="Int. J. Syst. Evol. Microbiol.">
        <title>The Global Catalogue of Microorganisms (GCM) 10K type strain sequencing project: providing services to taxonomists for standard genome sequencing and annotation.</title>
        <authorList>
            <consortium name="The Broad Institute Genomics Platform"/>
            <consortium name="The Broad Institute Genome Sequencing Center for Infectious Disease"/>
            <person name="Wu L."/>
            <person name="Ma J."/>
        </authorList>
    </citation>
    <scope>NUCLEOTIDE SEQUENCE [LARGE SCALE GENOMIC DNA]</scope>
    <source>
        <strain evidence="3">JCM 32304</strain>
    </source>
</reference>
<dbReference type="Gene3D" id="2.30.130.40">
    <property type="entry name" value="LON domain-like"/>
    <property type="match status" value="1"/>
</dbReference>
<dbReference type="EMBL" id="BMQV01000008">
    <property type="protein sequence ID" value="GGP47025.1"/>
    <property type="molecule type" value="Genomic_DNA"/>
</dbReference>
<dbReference type="GO" id="GO:0008233">
    <property type="term" value="F:peptidase activity"/>
    <property type="evidence" value="ECO:0007669"/>
    <property type="project" value="UniProtKB-KW"/>
</dbReference>
<sequence length="232" mass="26195">MSLVSIIYSTYVVEKLTTATLDYTDFDFGSVTSPLVWEAVMKTQEMALLIQDAVLLPGGRLEIRIASPCELRMIAEVLKGHYQLAFAAQKAGSDLPCYITATRCNIIDFNQLADNTLSIVIEGSQRVKILSAAQQRDGSWIARALPCQNWIQEPIAGEFEIISAALEQFYQVNPDLLDLYSQVHLEDATWVSQRWLEVLPMYNRDKLVLVEQPNCHKTMDFVLQLLKSHVDV</sequence>
<dbReference type="Gene3D" id="1.10.4060.10">
    <property type="entry name" value="BPP1347 like domain"/>
    <property type="match status" value="1"/>
</dbReference>
<dbReference type="Proteomes" id="UP000654367">
    <property type="component" value="Unassembled WGS sequence"/>
</dbReference>
<evidence type="ECO:0000259" key="1">
    <source>
        <dbReference type="PROSITE" id="PS51787"/>
    </source>
</evidence>
<feature type="domain" description="Lon N-terminal" evidence="1">
    <location>
        <begin position="45"/>
        <end position="230"/>
    </location>
</feature>
<name>A0ABQ2Q5P8_9GAMM</name>
<dbReference type="InterPro" id="IPR046336">
    <property type="entry name" value="Lon_prtase_N_sf"/>
</dbReference>
<gene>
    <name evidence="2" type="ORF">GCM10009409_12070</name>
</gene>
<comment type="caution">
    <text evidence="2">The sequence shown here is derived from an EMBL/GenBank/DDBJ whole genome shotgun (WGS) entry which is preliminary data.</text>
</comment>
<organism evidence="2 3">
    <name type="scientific">Shewanella saliphila</name>
    <dbReference type="NCBI Taxonomy" id="2282698"/>
    <lineage>
        <taxon>Bacteria</taxon>
        <taxon>Pseudomonadati</taxon>
        <taxon>Pseudomonadota</taxon>
        <taxon>Gammaproteobacteria</taxon>
        <taxon>Alteromonadales</taxon>
        <taxon>Shewanellaceae</taxon>
        <taxon>Shewanella</taxon>
    </lineage>
</organism>
<dbReference type="Pfam" id="PF02190">
    <property type="entry name" value="LON_substr_bdg"/>
    <property type="match status" value="1"/>
</dbReference>
<dbReference type="SUPFAM" id="SSF88697">
    <property type="entry name" value="PUA domain-like"/>
    <property type="match status" value="1"/>
</dbReference>
<keyword evidence="3" id="KW-1185">Reference proteome</keyword>
<accession>A0ABQ2Q5P8</accession>
<dbReference type="InterPro" id="IPR015947">
    <property type="entry name" value="PUA-like_sf"/>
</dbReference>
<dbReference type="InterPro" id="IPR003111">
    <property type="entry name" value="Lon_prtase_N"/>
</dbReference>
<protein>
    <submittedName>
        <fullName evidence="2">ATP-dependent protease</fullName>
    </submittedName>
</protein>